<protein>
    <recommendedName>
        <fullName evidence="5">C2H2-type domain-containing protein</fullName>
    </recommendedName>
</protein>
<name>A0AAN7BGH2_9PEZI</name>
<comment type="caution">
    <text evidence="3">The sequence shown here is derived from an EMBL/GenBank/DDBJ whole genome shotgun (WGS) entry which is preliminary data.</text>
</comment>
<keyword evidence="2" id="KW-0812">Transmembrane</keyword>
<keyword evidence="4" id="KW-1185">Reference proteome</keyword>
<reference evidence="3" key="1">
    <citation type="journal article" date="2023" name="Mol. Phylogenet. Evol.">
        <title>Genome-scale phylogeny and comparative genomics of the fungal order Sordariales.</title>
        <authorList>
            <person name="Hensen N."/>
            <person name="Bonometti L."/>
            <person name="Westerberg I."/>
            <person name="Brannstrom I.O."/>
            <person name="Guillou S."/>
            <person name="Cros-Aarteil S."/>
            <person name="Calhoun S."/>
            <person name="Haridas S."/>
            <person name="Kuo A."/>
            <person name="Mondo S."/>
            <person name="Pangilinan J."/>
            <person name="Riley R."/>
            <person name="LaButti K."/>
            <person name="Andreopoulos B."/>
            <person name="Lipzen A."/>
            <person name="Chen C."/>
            <person name="Yan M."/>
            <person name="Daum C."/>
            <person name="Ng V."/>
            <person name="Clum A."/>
            <person name="Steindorff A."/>
            <person name="Ohm R.A."/>
            <person name="Martin F."/>
            <person name="Silar P."/>
            <person name="Natvig D.O."/>
            <person name="Lalanne C."/>
            <person name="Gautier V."/>
            <person name="Ament-Velasquez S.L."/>
            <person name="Kruys A."/>
            <person name="Hutchinson M.I."/>
            <person name="Powell A.J."/>
            <person name="Barry K."/>
            <person name="Miller A.N."/>
            <person name="Grigoriev I.V."/>
            <person name="Debuchy R."/>
            <person name="Gladieux P."/>
            <person name="Hiltunen Thoren M."/>
            <person name="Johannesson H."/>
        </authorList>
    </citation>
    <scope>NUCLEOTIDE SEQUENCE</scope>
    <source>
        <strain evidence="3">CBS 990.96</strain>
    </source>
</reference>
<dbReference type="Proteomes" id="UP001301958">
    <property type="component" value="Unassembled WGS sequence"/>
</dbReference>
<sequence>MASFCASGNPPPTAAANTASDTFLNRKKKEIVEKSMALFQKNLDRCLDQCSDSVVAPGGGKGAPKQQPRVLGKRARSPEEPTDTTTTTATITPHPIKTTRKKRIKPSPPGPQFACPFCKHNPAKYRTVKTCCGPGWEDVHRVKEHVYRNHSSKNFCSRCLEYFDNEEKLKAHQRLEIPCKLEKNKTLDAITDSQEKQLRTRAKPGSSEEDKWREMYKIIFPKTTNPPSPYYDPVEDSVAVRAGTKQKSMFQSVEDCKEYLRVELPKVVKPMIARYVELLFQDFQEKVNQKTMEIVRDVETKMLRTFQFQEEQQQQNFQQEPLAPTPDSLVDHGQYQVYGGGGGVEETGTKIDQLFEGLRGDPTYVDMCGSLQYNVEDLMAERGFLVISFGWSCSFARILFSLSYYLMPRFSRSFFPRPFLFLVGHGFRHQLFSSHSFMHLYLEFCHDYLVFAIRVILPCLFSLLFSCLFSPDISASCKHDSINFWVIPNVSSNQHNFALHLFHFEFQFQLSTI</sequence>
<feature type="transmembrane region" description="Helical" evidence="2">
    <location>
        <begin position="384"/>
        <end position="407"/>
    </location>
</feature>
<feature type="transmembrane region" description="Helical" evidence="2">
    <location>
        <begin position="419"/>
        <end position="442"/>
    </location>
</feature>
<dbReference type="EMBL" id="MU865563">
    <property type="protein sequence ID" value="KAK4221290.1"/>
    <property type="molecule type" value="Genomic_DNA"/>
</dbReference>
<organism evidence="3 4">
    <name type="scientific">Podospora fimiseda</name>
    <dbReference type="NCBI Taxonomy" id="252190"/>
    <lineage>
        <taxon>Eukaryota</taxon>
        <taxon>Fungi</taxon>
        <taxon>Dikarya</taxon>
        <taxon>Ascomycota</taxon>
        <taxon>Pezizomycotina</taxon>
        <taxon>Sordariomycetes</taxon>
        <taxon>Sordariomycetidae</taxon>
        <taxon>Sordariales</taxon>
        <taxon>Podosporaceae</taxon>
        <taxon>Podospora</taxon>
    </lineage>
</organism>
<feature type="compositionally biased region" description="Low complexity" evidence="1">
    <location>
        <begin position="83"/>
        <end position="96"/>
    </location>
</feature>
<keyword evidence="2" id="KW-0472">Membrane</keyword>
<proteinExistence type="predicted"/>
<evidence type="ECO:0000313" key="3">
    <source>
        <dbReference type="EMBL" id="KAK4221290.1"/>
    </source>
</evidence>
<evidence type="ECO:0000256" key="2">
    <source>
        <dbReference type="SAM" id="Phobius"/>
    </source>
</evidence>
<dbReference type="AlphaFoldDB" id="A0AAN7BGH2"/>
<evidence type="ECO:0000313" key="4">
    <source>
        <dbReference type="Proteomes" id="UP001301958"/>
    </source>
</evidence>
<evidence type="ECO:0000256" key="1">
    <source>
        <dbReference type="SAM" id="MobiDB-lite"/>
    </source>
</evidence>
<feature type="region of interest" description="Disordered" evidence="1">
    <location>
        <begin position="54"/>
        <end position="108"/>
    </location>
</feature>
<keyword evidence="2" id="KW-1133">Transmembrane helix</keyword>
<accession>A0AAN7BGH2</accession>
<gene>
    <name evidence="3" type="ORF">QBC38DRAFT_134884</name>
</gene>
<reference evidence="3" key="2">
    <citation type="submission" date="2023-05" db="EMBL/GenBank/DDBJ databases">
        <authorList>
            <consortium name="Lawrence Berkeley National Laboratory"/>
            <person name="Steindorff A."/>
            <person name="Hensen N."/>
            <person name="Bonometti L."/>
            <person name="Westerberg I."/>
            <person name="Brannstrom I.O."/>
            <person name="Guillou S."/>
            <person name="Cros-Aarteil S."/>
            <person name="Calhoun S."/>
            <person name="Haridas S."/>
            <person name="Kuo A."/>
            <person name="Mondo S."/>
            <person name="Pangilinan J."/>
            <person name="Riley R."/>
            <person name="Labutti K."/>
            <person name="Andreopoulos B."/>
            <person name="Lipzen A."/>
            <person name="Chen C."/>
            <person name="Yanf M."/>
            <person name="Daum C."/>
            <person name="Ng V."/>
            <person name="Clum A."/>
            <person name="Ohm R."/>
            <person name="Martin F."/>
            <person name="Silar P."/>
            <person name="Natvig D."/>
            <person name="Lalanne C."/>
            <person name="Gautier V."/>
            <person name="Ament-Velasquez S.L."/>
            <person name="Kruys A."/>
            <person name="Hutchinson M.I."/>
            <person name="Powell A.J."/>
            <person name="Barry K."/>
            <person name="Miller A.N."/>
            <person name="Grigoriev I.V."/>
            <person name="Debuchy R."/>
            <person name="Gladieux P."/>
            <person name="Thoren M.H."/>
            <person name="Johannesson H."/>
        </authorList>
    </citation>
    <scope>NUCLEOTIDE SEQUENCE</scope>
    <source>
        <strain evidence="3">CBS 990.96</strain>
    </source>
</reference>
<feature type="region of interest" description="Disordered" evidence="1">
    <location>
        <begin position="1"/>
        <end position="20"/>
    </location>
</feature>
<dbReference type="PANTHER" id="PTHR38166">
    <property type="entry name" value="C2H2-TYPE DOMAIN-CONTAINING PROTEIN-RELATED"/>
    <property type="match status" value="1"/>
</dbReference>
<evidence type="ECO:0008006" key="5">
    <source>
        <dbReference type="Google" id="ProtNLM"/>
    </source>
</evidence>
<dbReference type="PANTHER" id="PTHR38166:SF1">
    <property type="entry name" value="C2H2-TYPE DOMAIN-CONTAINING PROTEIN"/>
    <property type="match status" value="1"/>
</dbReference>
<feature type="transmembrane region" description="Helical" evidence="2">
    <location>
        <begin position="448"/>
        <end position="469"/>
    </location>
</feature>